<dbReference type="Pfam" id="PF03473">
    <property type="entry name" value="MOSC"/>
    <property type="match status" value="1"/>
</dbReference>
<organism evidence="2 3">
    <name type="scientific">Luteococcus peritonei</name>
    <dbReference type="NCBI Taxonomy" id="88874"/>
    <lineage>
        <taxon>Bacteria</taxon>
        <taxon>Bacillati</taxon>
        <taxon>Actinomycetota</taxon>
        <taxon>Actinomycetes</taxon>
        <taxon>Propionibacteriales</taxon>
        <taxon>Propionibacteriaceae</taxon>
        <taxon>Luteococcus</taxon>
    </lineage>
</organism>
<dbReference type="InterPro" id="IPR005302">
    <property type="entry name" value="MoCF_Sase_C"/>
</dbReference>
<keyword evidence="3" id="KW-1185">Reference proteome</keyword>
<sequence>MGPVTSVERLGWSPVKGTSWLSAERLELDGDGIEGDRLWSPVTPDLRCVRATDLPWLAGLRVEPTELPGPDDLLLDGRERTVLYYDRRFSALVHGGEVARRLSEAAGQELLLARTTGRRGFIWSSPVSLLLRSELDDLPLDTDRYRPNIVLDDRAEPIRPEPGMRLRLGPVVLHVEAPLERCLVIDHHPVTGRRDQRLLGRLRPGVLLGWGCRVLAPGSLALGELEAALLPG</sequence>
<protein>
    <submittedName>
        <fullName evidence="2">MOSC domain-containing protein</fullName>
    </submittedName>
</protein>
<dbReference type="RefSeq" id="WP_343871933.1">
    <property type="nucleotide sequence ID" value="NZ_BAAAIX010000003.1"/>
</dbReference>
<dbReference type="InterPro" id="IPR011037">
    <property type="entry name" value="Pyrv_Knase-like_insert_dom_sf"/>
</dbReference>
<reference evidence="3" key="1">
    <citation type="journal article" date="2019" name="Int. J. Syst. Evol. Microbiol.">
        <title>The Global Catalogue of Microorganisms (GCM) 10K type strain sequencing project: providing services to taxonomists for standard genome sequencing and annotation.</title>
        <authorList>
            <consortium name="The Broad Institute Genomics Platform"/>
            <consortium name="The Broad Institute Genome Sequencing Center for Infectious Disease"/>
            <person name="Wu L."/>
            <person name="Ma J."/>
        </authorList>
    </citation>
    <scope>NUCLEOTIDE SEQUENCE [LARGE SCALE GENOMIC DNA]</scope>
    <source>
        <strain evidence="3">CAIM 431</strain>
    </source>
</reference>
<dbReference type="SUPFAM" id="SSF50800">
    <property type="entry name" value="PK beta-barrel domain-like"/>
    <property type="match status" value="1"/>
</dbReference>
<dbReference type="EMBL" id="JBHUFZ010000003">
    <property type="protein sequence ID" value="MFD1888853.1"/>
    <property type="molecule type" value="Genomic_DNA"/>
</dbReference>
<feature type="domain" description="MOSC" evidence="1">
    <location>
        <begin position="90"/>
        <end position="229"/>
    </location>
</feature>
<comment type="caution">
    <text evidence="2">The sequence shown here is derived from an EMBL/GenBank/DDBJ whole genome shotgun (WGS) entry which is preliminary data.</text>
</comment>
<proteinExistence type="predicted"/>
<evidence type="ECO:0000313" key="3">
    <source>
        <dbReference type="Proteomes" id="UP001597326"/>
    </source>
</evidence>
<name>A0ABW4RRD2_9ACTN</name>
<dbReference type="PROSITE" id="PS51340">
    <property type="entry name" value="MOSC"/>
    <property type="match status" value="1"/>
</dbReference>
<gene>
    <name evidence="2" type="ORF">ACFSCS_01460</name>
</gene>
<evidence type="ECO:0000259" key="1">
    <source>
        <dbReference type="PROSITE" id="PS51340"/>
    </source>
</evidence>
<dbReference type="Proteomes" id="UP001597326">
    <property type="component" value="Unassembled WGS sequence"/>
</dbReference>
<accession>A0ABW4RRD2</accession>
<evidence type="ECO:0000313" key="2">
    <source>
        <dbReference type="EMBL" id="MFD1888853.1"/>
    </source>
</evidence>